<dbReference type="STRING" id="313367.JSE7799_03261"/>
<gene>
    <name evidence="1" type="ORF">JSE7799_03261</name>
</gene>
<protein>
    <recommendedName>
        <fullName evidence="3">Transposase</fullName>
    </recommendedName>
</protein>
<dbReference type="AlphaFoldDB" id="A0A0M7BCK1"/>
<evidence type="ECO:0000313" key="1">
    <source>
        <dbReference type="EMBL" id="CUH40527.1"/>
    </source>
</evidence>
<keyword evidence="2" id="KW-1185">Reference proteome</keyword>
<evidence type="ECO:0000313" key="2">
    <source>
        <dbReference type="Proteomes" id="UP000049455"/>
    </source>
</evidence>
<organism evidence="1 2">
    <name type="scientific">Jannaschia seosinensis</name>
    <dbReference type="NCBI Taxonomy" id="313367"/>
    <lineage>
        <taxon>Bacteria</taxon>
        <taxon>Pseudomonadati</taxon>
        <taxon>Pseudomonadota</taxon>
        <taxon>Alphaproteobacteria</taxon>
        <taxon>Rhodobacterales</taxon>
        <taxon>Roseobacteraceae</taxon>
        <taxon>Jannaschia</taxon>
    </lineage>
</organism>
<sequence>MKDTMIGVDLAKSVFQLHGASMAGHLEFRKKVTRVQFRQFMSKHEPAVVVMEDRATCGLEILLRAGHASWHSHLM</sequence>
<proteinExistence type="predicted"/>
<evidence type="ECO:0008006" key="3">
    <source>
        <dbReference type="Google" id="ProtNLM"/>
    </source>
</evidence>
<dbReference type="EMBL" id="CYPR01000217">
    <property type="protein sequence ID" value="CUH40527.1"/>
    <property type="molecule type" value="Genomic_DNA"/>
</dbReference>
<dbReference type="Proteomes" id="UP000049455">
    <property type="component" value="Unassembled WGS sequence"/>
</dbReference>
<accession>A0A0M7BCK1</accession>
<reference evidence="1 2" key="1">
    <citation type="submission" date="2015-09" db="EMBL/GenBank/DDBJ databases">
        <authorList>
            <person name="Jackson K.R."/>
            <person name="Lunt B.L."/>
            <person name="Fisher J.N.B."/>
            <person name="Gardner A.V."/>
            <person name="Bailey M.E."/>
            <person name="Deus L.M."/>
            <person name="Earl A.S."/>
            <person name="Gibby P.D."/>
            <person name="Hartmann K.A."/>
            <person name="Liu J.E."/>
            <person name="Manci A.M."/>
            <person name="Nielsen D.A."/>
            <person name="Solomon M.B."/>
            <person name="Breakwell D.P."/>
            <person name="Burnett S.H."/>
            <person name="Grose J.H."/>
        </authorList>
    </citation>
    <scope>NUCLEOTIDE SEQUENCE [LARGE SCALE GENOMIC DNA]</scope>
    <source>
        <strain evidence="1 2">CECT 7799</strain>
    </source>
</reference>
<name>A0A0M7BCK1_9RHOB</name>